<feature type="domain" description="Rhodanese" evidence="2">
    <location>
        <begin position="19"/>
        <end position="107"/>
    </location>
</feature>
<dbReference type="SUPFAM" id="SSF52821">
    <property type="entry name" value="Rhodanese/Cell cycle control phosphatase"/>
    <property type="match status" value="1"/>
</dbReference>
<evidence type="ECO:0000313" key="4">
    <source>
        <dbReference type="Proteomes" id="UP000254927"/>
    </source>
</evidence>
<dbReference type="PROSITE" id="PS50206">
    <property type="entry name" value="RHODANESE_3"/>
    <property type="match status" value="1"/>
</dbReference>
<accession>A0A378TZ85</accession>
<dbReference type="Pfam" id="PF00581">
    <property type="entry name" value="Rhodanese"/>
    <property type="match status" value="1"/>
</dbReference>
<dbReference type="SMART" id="SM00450">
    <property type="entry name" value="RHOD"/>
    <property type="match status" value="1"/>
</dbReference>
<organism evidence="3 4">
    <name type="scientific">Neisseria elongata</name>
    <dbReference type="NCBI Taxonomy" id="495"/>
    <lineage>
        <taxon>Bacteria</taxon>
        <taxon>Pseudomonadati</taxon>
        <taxon>Pseudomonadota</taxon>
        <taxon>Betaproteobacteria</taxon>
        <taxon>Neisseriales</taxon>
        <taxon>Neisseriaceae</taxon>
        <taxon>Neisseria</taxon>
    </lineage>
</organism>
<name>A0A378TZ85_NEIEL</name>
<dbReference type="Proteomes" id="UP000254927">
    <property type="component" value="Unassembled WGS sequence"/>
</dbReference>
<dbReference type="InterPro" id="IPR036873">
    <property type="entry name" value="Rhodanese-like_dom_sf"/>
</dbReference>
<dbReference type="Gene3D" id="6.10.140.1340">
    <property type="match status" value="1"/>
</dbReference>
<evidence type="ECO:0000313" key="3">
    <source>
        <dbReference type="EMBL" id="STZ68278.1"/>
    </source>
</evidence>
<evidence type="ECO:0000259" key="2">
    <source>
        <dbReference type="PROSITE" id="PS50206"/>
    </source>
</evidence>
<dbReference type="EMBL" id="UGQW01000002">
    <property type="protein sequence ID" value="STZ68278.1"/>
    <property type="molecule type" value="Genomic_DNA"/>
</dbReference>
<dbReference type="AlphaFoldDB" id="A0A378TZ85"/>
<sequence>MTKDGRLPLIAPAEAAAKIREGALAADIRSRAEYRGGHIGGALSLPPEQHRGKLPDNAAPCVIFYCLGGKRTAMAEAVLAELGRGRECYILEGGLQAWKAAGLPVEADRAAPDIMRQVQTIAGGLILFGVLAGWLVSPWFYLINAAVGAGLLTAGLPGFCGMARLLANMPWNR</sequence>
<keyword evidence="1" id="KW-0812">Transmembrane</keyword>
<protein>
    <submittedName>
        <fullName evidence="3">Inner membrane protein ygaP</fullName>
    </submittedName>
</protein>
<evidence type="ECO:0000256" key="1">
    <source>
        <dbReference type="SAM" id="Phobius"/>
    </source>
</evidence>
<keyword evidence="1" id="KW-0472">Membrane</keyword>
<dbReference type="Gene3D" id="3.40.250.10">
    <property type="entry name" value="Rhodanese-like domain"/>
    <property type="match status" value="1"/>
</dbReference>
<dbReference type="RefSeq" id="WP_074898378.1">
    <property type="nucleotide sequence ID" value="NZ_CP031252.1"/>
</dbReference>
<proteinExistence type="predicted"/>
<reference evidence="3 4" key="1">
    <citation type="submission" date="2018-06" db="EMBL/GenBank/DDBJ databases">
        <authorList>
            <consortium name="Pathogen Informatics"/>
            <person name="Doyle S."/>
        </authorList>
    </citation>
    <scope>NUCLEOTIDE SEQUENCE [LARGE SCALE GENOMIC DNA]</scope>
    <source>
        <strain evidence="3 4">NCTC10660</strain>
    </source>
</reference>
<gene>
    <name evidence="3" type="primary">ygaP</name>
    <name evidence="3" type="ORF">NCTC10660_01785</name>
</gene>
<dbReference type="InterPro" id="IPR001763">
    <property type="entry name" value="Rhodanese-like_dom"/>
</dbReference>
<feature type="transmembrane region" description="Helical" evidence="1">
    <location>
        <begin position="142"/>
        <end position="167"/>
    </location>
</feature>
<feature type="transmembrane region" description="Helical" evidence="1">
    <location>
        <begin position="118"/>
        <end position="136"/>
    </location>
</feature>
<dbReference type="GeneID" id="93352769"/>
<keyword evidence="1" id="KW-1133">Transmembrane helix</keyword>